<dbReference type="EMBL" id="PEMG01000223">
    <property type="protein sequence ID" value="RTI07988.1"/>
    <property type="molecule type" value="Genomic_DNA"/>
</dbReference>
<evidence type="ECO:0000313" key="3">
    <source>
        <dbReference type="Proteomes" id="UP000286712"/>
    </source>
</evidence>
<sequence length="66" mass="7130">PDPAPGPLALSPSGTLYLGGQLGIWQRTEVGWRRLWQGTVLALAAHPQQEGLLAWVDGKGTLWQGR</sequence>
<gene>
    <name evidence="2" type="ORF">CSW30_07820</name>
    <name evidence="1" type="ORF">CSW40_07620</name>
</gene>
<proteinExistence type="predicted"/>
<reference evidence="3 4" key="1">
    <citation type="journal article" date="2019" name="Extremophiles">
        <title>Biogeography of thermophiles and predominance of Thermus scotoductus in domestic water heaters.</title>
        <authorList>
            <person name="Wilpiszeski R.L."/>
            <person name="Zhang Z."/>
            <person name="House C.H."/>
        </authorList>
    </citation>
    <scope>NUCLEOTIDE SEQUENCE [LARGE SCALE GENOMIC DNA]</scope>
    <source>
        <strain evidence="2 4">17_S17</strain>
        <strain evidence="1 3">27_S27</strain>
    </source>
</reference>
<evidence type="ECO:0000313" key="4">
    <source>
        <dbReference type="Proteomes" id="UP000287173"/>
    </source>
</evidence>
<protein>
    <submittedName>
        <fullName evidence="1">S-layer protein</fullName>
    </submittedName>
</protein>
<dbReference type="Proteomes" id="UP000286712">
    <property type="component" value="Unassembled WGS sequence"/>
</dbReference>
<comment type="caution">
    <text evidence="1">The sequence shown here is derived from an EMBL/GenBank/DDBJ whole genome shotgun (WGS) entry which is preliminary data.</text>
</comment>
<organism evidence="1 3">
    <name type="scientific">Thermus scotoductus</name>
    <dbReference type="NCBI Taxonomy" id="37636"/>
    <lineage>
        <taxon>Bacteria</taxon>
        <taxon>Thermotogati</taxon>
        <taxon>Deinococcota</taxon>
        <taxon>Deinococci</taxon>
        <taxon>Thermales</taxon>
        <taxon>Thermaceae</taxon>
        <taxon>Thermus</taxon>
    </lineage>
</organism>
<evidence type="ECO:0000313" key="1">
    <source>
        <dbReference type="EMBL" id="RTH24808.1"/>
    </source>
</evidence>
<feature type="non-terminal residue" evidence="1">
    <location>
        <position position="1"/>
    </location>
</feature>
<dbReference type="Proteomes" id="UP000287173">
    <property type="component" value="Unassembled WGS sequence"/>
</dbReference>
<dbReference type="EMBL" id="PELW01000217">
    <property type="protein sequence ID" value="RTH24808.1"/>
    <property type="molecule type" value="Genomic_DNA"/>
</dbReference>
<name>A0A430RWJ3_THESC</name>
<evidence type="ECO:0000313" key="2">
    <source>
        <dbReference type="EMBL" id="RTI07988.1"/>
    </source>
</evidence>
<dbReference type="AlphaFoldDB" id="A0A430RWJ3"/>
<accession>A0A430RWJ3</accession>